<sequence length="98" mass="11364">MFKDKVAEAERNKAKYTFAVFKRLLKNQDIERIHSFLIQKGGLPSEINDGDIDTLLKIYLQHANSGYIKKLLHLISNDTSSPFDLVNDEQETEKFTYN</sequence>
<protein>
    <submittedName>
        <fullName evidence="2">Uncharacterized protein</fullName>
    </submittedName>
</protein>
<evidence type="ECO:0000313" key="1">
    <source>
        <dbReference type="Proteomes" id="UP000887577"/>
    </source>
</evidence>
<reference evidence="2" key="1">
    <citation type="submission" date="2022-11" db="UniProtKB">
        <authorList>
            <consortium name="WormBaseParasite"/>
        </authorList>
    </citation>
    <scope>IDENTIFICATION</scope>
</reference>
<dbReference type="WBParaSite" id="PSU_v2.g16258.t1">
    <property type="protein sequence ID" value="PSU_v2.g16258.t1"/>
    <property type="gene ID" value="PSU_v2.g16258"/>
</dbReference>
<accession>A0A914YBX1</accession>
<name>A0A914YBX1_9BILA</name>
<organism evidence="1 2">
    <name type="scientific">Panagrolaimus superbus</name>
    <dbReference type="NCBI Taxonomy" id="310955"/>
    <lineage>
        <taxon>Eukaryota</taxon>
        <taxon>Metazoa</taxon>
        <taxon>Ecdysozoa</taxon>
        <taxon>Nematoda</taxon>
        <taxon>Chromadorea</taxon>
        <taxon>Rhabditida</taxon>
        <taxon>Tylenchina</taxon>
        <taxon>Panagrolaimomorpha</taxon>
        <taxon>Panagrolaimoidea</taxon>
        <taxon>Panagrolaimidae</taxon>
        <taxon>Panagrolaimus</taxon>
    </lineage>
</organism>
<keyword evidence="1" id="KW-1185">Reference proteome</keyword>
<dbReference type="AlphaFoldDB" id="A0A914YBX1"/>
<dbReference type="Proteomes" id="UP000887577">
    <property type="component" value="Unplaced"/>
</dbReference>
<evidence type="ECO:0000313" key="2">
    <source>
        <dbReference type="WBParaSite" id="PSU_v2.g16258.t1"/>
    </source>
</evidence>
<proteinExistence type="predicted"/>